<protein>
    <submittedName>
        <fullName evidence="2">Uncharacterized protein</fullName>
    </submittedName>
</protein>
<dbReference type="Proteomes" id="UP001642483">
    <property type="component" value="Unassembled WGS sequence"/>
</dbReference>
<keyword evidence="1" id="KW-0472">Membrane</keyword>
<reference evidence="2 3" key="1">
    <citation type="submission" date="2024-02" db="EMBL/GenBank/DDBJ databases">
        <authorList>
            <person name="Daric V."/>
            <person name="Darras S."/>
        </authorList>
    </citation>
    <scope>NUCLEOTIDE SEQUENCE [LARGE SCALE GENOMIC DNA]</scope>
</reference>
<feature type="transmembrane region" description="Helical" evidence="1">
    <location>
        <begin position="34"/>
        <end position="53"/>
    </location>
</feature>
<gene>
    <name evidence="2" type="ORF">CVLEPA_LOCUS28863</name>
</gene>
<evidence type="ECO:0000256" key="1">
    <source>
        <dbReference type="SAM" id="Phobius"/>
    </source>
</evidence>
<evidence type="ECO:0000313" key="2">
    <source>
        <dbReference type="EMBL" id="CAK8695610.1"/>
    </source>
</evidence>
<dbReference type="EMBL" id="CAWYQH010000152">
    <property type="protein sequence ID" value="CAK8695610.1"/>
    <property type="molecule type" value="Genomic_DNA"/>
</dbReference>
<name>A0ABP0GZD1_CLALP</name>
<organism evidence="2 3">
    <name type="scientific">Clavelina lepadiformis</name>
    <name type="common">Light-bulb sea squirt</name>
    <name type="synonym">Ascidia lepadiformis</name>
    <dbReference type="NCBI Taxonomy" id="159417"/>
    <lineage>
        <taxon>Eukaryota</taxon>
        <taxon>Metazoa</taxon>
        <taxon>Chordata</taxon>
        <taxon>Tunicata</taxon>
        <taxon>Ascidiacea</taxon>
        <taxon>Aplousobranchia</taxon>
        <taxon>Clavelinidae</taxon>
        <taxon>Clavelina</taxon>
    </lineage>
</organism>
<proteinExistence type="predicted"/>
<keyword evidence="3" id="KW-1185">Reference proteome</keyword>
<comment type="caution">
    <text evidence="2">The sequence shown here is derived from an EMBL/GenBank/DDBJ whole genome shotgun (WGS) entry which is preliminary data.</text>
</comment>
<evidence type="ECO:0000313" key="3">
    <source>
        <dbReference type="Proteomes" id="UP001642483"/>
    </source>
</evidence>
<keyword evidence="1" id="KW-1133">Transmembrane helix</keyword>
<accession>A0ABP0GZD1</accession>
<sequence>MPENIPLENVYGNENDEFSFPGFCEWCCHRRTQICMSILVSLGTTFIVLIYFIQDKSLTIEGTNHSSVVRQVANLFEAFRCTTKNLTSNTSYCVEGG</sequence>
<keyword evidence="1" id="KW-0812">Transmembrane</keyword>